<protein>
    <submittedName>
        <fullName evidence="7">Effector protein YopJ</fullName>
    </submittedName>
    <submittedName>
        <fullName evidence="6">YopJ family acetyltransferase</fullName>
    </submittedName>
</protein>
<dbReference type="EMBL" id="JBIXKD010000001">
    <property type="protein sequence ID" value="MFJ5320047.1"/>
    <property type="molecule type" value="Genomic_DNA"/>
</dbReference>
<evidence type="ECO:0000313" key="7">
    <source>
        <dbReference type="EMBL" id="QHQ25515.1"/>
    </source>
</evidence>
<evidence type="ECO:0000256" key="2">
    <source>
        <dbReference type="ARBA" id="ARBA00023315"/>
    </source>
</evidence>
<accession>A0AAP9LDT2</accession>
<comment type="similarity">
    <text evidence="3">Belongs to the acetyltransferase YopJ family.</text>
</comment>
<evidence type="ECO:0000256" key="5">
    <source>
        <dbReference type="ARBA" id="ARBA00048662"/>
    </source>
</evidence>
<name>A0AAP9LDT2_9GAMM</name>
<keyword evidence="2" id="KW-0012">Acyltransferase</keyword>
<organism evidence="7 8">
    <name type="scientific">Pectobacterium parvum</name>
    <dbReference type="NCBI Taxonomy" id="2778550"/>
    <lineage>
        <taxon>Bacteria</taxon>
        <taxon>Pseudomonadati</taxon>
        <taxon>Pseudomonadota</taxon>
        <taxon>Gammaproteobacteria</taxon>
        <taxon>Enterobacterales</taxon>
        <taxon>Pectobacteriaceae</taxon>
        <taxon>Pectobacterium</taxon>
    </lineage>
</organism>
<dbReference type="GO" id="GO:0016746">
    <property type="term" value="F:acyltransferase activity"/>
    <property type="evidence" value="ECO:0007669"/>
    <property type="project" value="UniProtKB-KW"/>
</dbReference>
<dbReference type="AlphaFoldDB" id="A0AAP9LDT2"/>
<dbReference type="Proteomes" id="UP000464054">
    <property type="component" value="Chromosome"/>
</dbReference>
<evidence type="ECO:0000256" key="4">
    <source>
        <dbReference type="ARBA" id="ARBA00048364"/>
    </source>
</evidence>
<dbReference type="Pfam" id="PF03421">
    <property type="entry name" value="Acetyltransf_14"/>
    <property type="match status" value="1"/>
</dbReference>
<evidence type="ECO:0000256" key="1">
    <source>
        <dbReference type="ARBA" id="ARBA00022679"/>
    </source>
</evidence>
<comment type="catalytic activity">
    <reaction evidence="5">
        <text>L-seryl-[protein] + acetyl-CoA = O-acetyl-L-seryl-[protein] + CoA</text>
        <dbReference type="Rhea" id="RHEA:59392"/>
        <dbReference type="Rhea" id="RHEA-COMP:9863"/>
        <dbReference type="Rhea" id="RHEA-COMP:15352"/>
        <dbReference type="ChEBI" id="CHEBI:29999"/>
        <dbReference type="ChEBI" id="CHEBI:57287"/>
        <dbReference type="ChEBI" id="CHEBI:57288"/>
        <dbReference type="ChEBI" id="CHEBI:141128"/>
    </reaction>
    <physiologicalReaction direction="left-to-right" evidence="5">
        <dbReference type="Rhea" id="RHEA:59393"/>
    </physiologicalReaction>
</comment>
<gene>
    <name evidence="6" type="ORF">ACIPSN_01385</name>
    <name evidence="7" type="ORF">GMX10_16760</name>
</gene>
<sequence>MINDLEEDLRNGTWKDKKYSSIDLDLMPYLVKQANDKNKDLNLSLVNNPIDLPDAIKNKLNHCVDSSRFIIIGGKGGVHFSVVDCRKINDKIYLVLFESYNFNHSGVEFSMRRVVEEIIFQQESSDWHFSIMDMDIQRSRSECGIFSLAIAKKLHKDNEKLLKMHTENISGLTPDNGRFLSPTEVDRYLPVSCYKHTQSRIRLDLYLSKNKEAKNAIVNKKILILLPDSTKTYLLQVMQIIRGNPFQYTKKES</sequence>
<dbReference type="RefSeq" id="WP_161547163.1">
    <property type="nucleotide sequence ID" value="NZ_CP046377.1"/>
</dbReference>
<reference evidence="6 9" key="3">
    <citation type="submission" date="2024-10" db="EMBL/GenBank/DDBJ databases">
        <authorList>
            <person name="Lu C.-H."/>
        </authorList>
    </citation>
    <scope>NUCLEOTIDE SEQUENCE [LARGE SCALE GENOMIC DNA]</scope>
    <source>
        <strain evidence="6 9">22QBSP01-2</strain>
    </source>
</reference>
<dbReference type="Proteomes" id="UP001617714">
    <property type="component" value="Unassembled WGS sequence"/>
</dbReference>
<reference evidence="8" key="1">
    <citation type="submission" date="2019-11" db="EMBL/GenBank/DDBJ databases">
        <authorList>
            <person name="Jee S."/>
        </authorList>
    </citation>
    <scope>NUCLEOTIDE SEQUENCE [LARGE SCALE GENOMIC DNA]</scope>
    <source>
        <strain evidence="8">PZ1</strain>
    </source>
</reference>
<reference evidence="7" key="2">
    <citation type="journal article" date="2022" name="Plant Pathol J">
        <title>Comparative Genomic Analysis of Pathogenic Factors of Pectobacterium Species Isolated in South Korea Using Whole-Genome Sequencing.</title>
        <authorList>
            <person name="Jee S."/>
            <person name="Kang I.J."/>
            <person name="Bak G."/>
            <person name="Kang S."/>
            <person name="Lee J."/>
            <person name="Heu S."/>
            <person name="Hwang I."/>
        </authorList>
    </citation>
    <scope>NUCLEOTIDE SEQUENCE</scope>
    <source>
        <strain evidence="7">PZ1</strain>
    </source>
</reference>
<comment type="catalytic activity">
    <reaction evidence="4">
        <text>L-threonyl-[protein] + acetyl-CoA = O-acetyl-L-threonyl-[protein] + CoA</text>
        <dbReference type="Rhea" id="RHEA:65340"/>
        <dbReference type="Rhea" id="RHEA-COMP:11060"/>
        <dbReference type="Rhea" id="RHEA-COMP:16780"/>
        <dbReference type="ChEBI" id="CHEBI:30013"/>
        <dbReference type="ChEBI" id="CHEBI:57287"/>
        <dbReference type="ChEBI" id="CHEBI:57288"/>
        <dbReference type="ChEBI" id="CHEBI:141025"/>
    </reaction>
    <physiologicalReaction direction="left-to-right" evidence="4">
        <dbReference type="Rhea" id="RHEA:65341"/>
    </physiologicalReaction>
</comment>
<evidence type="ECO:0000313" key="8">
    <source>
        <dbReference type="Proteomes" id="UP000464054"/>
    </source>
</evidence>
<keyword evidence="9" id="KW-1185">Reference proteome</keyword>
<dbReference type="EMBL" id="CP046377">
    <property type="protein sequence ID" value="QHQ25515.1"/>
    <property type="molecule type" value="Genomic_DNA"/>
</dbReference>
<evidence type="ECO:0000313" key="9">
    <source>
        <dbReference type="Proteomes" id="UP001617714"/>
    </source>
</evidence>
<evidence type="ECO:0000313" key="6">
    <source>
        <dbReference type="EMBL" id="MFJ5320047.1"/>
    </source>
</evidence>
<proteinExistence type="inferred from homology"/>
<keyword evidence="1" id="KW-0808">Transferase</keyword>
<dbReference type="InterPro" id="IPR005083">
    <property type="entry name" value="YopJ-like"/>
</dbReference>
<evidence type="ECO:0000256" key="3">
    <source>
        <dbReference type="ARBA" id="ARBA00023785"/>
    </source>
</evidence>